<keyword evidence="3" id="KW-1185">Reference proteome</keyword>
<accession>A0ABW4BFX0</accession>
<protein>
    <submittedName>
        <fullName evidence="2">HK97 gp10 family phage protein</fullName>
    </submittedName>
</protein>
<name>A0ABW4BFX0_9LACO</name>
<proteinExistence type="predicted"/>
<sequence length="116" mass="12815">MAIEIDLSKLLDQYKEEVQEKVDDAQEKAAKAAVDELTASSPRDSRAGKKYYRGWTSQNKGKSVTVYNKTKPSLTHLLENGHANRDGSRTRAIPHIAPAEKTAADTFETAIRKGLS</sequence>
<dbReference type="Pfam" id="PF04883">
    <property type="entry name" value="HK97-gp10_like"/>
    <property type="match status" value="1"/>
</dbReference>
<dbReference type="EMBL" id="JBHTOA010000021">
    <property type="protein sequence ID" value="MFD1398655.1"/>
    <property type="molecule type" value="Genomic_DNA"/>
</dbReference>
<reference evidence="3" key="1">
    <citation type="journal article" date="2019" name="Int. J. Syst. Evol. Microbiol.">
        <title>The Global Catalogue of Microorganisms (GCM) 10K type strain sequencing project: providing services to taxonomists for standard genome sequencing and annotation.</title>
        <authorList>
            <consortium name="The Broad Institute Genomics Platform"/>
            <consortium name="The Broad Institute Genome Sequencing Center for Infectious Disease"/>
            <person name="Wu L."/>
            <person name="Ma J."/>
        </authorList>
    </citation>
    <scope>NUCLEOTIDE SEQUENCE [LARGE SCALE GENOMIC DNA]</scope>
    <source>
        <strain evidence="3">CCM 9110</strain>
    </source>
</reference>
<evidence type="ECO:0000313" key="3">
    <source>
        <dbReference type="Proteomes" id="UP001597199"/>
    </source>
</evidence>
<comment type="caution">
    <text evidence="2">The sequence shown here is derived from an EMBL/GenBank/DDBJ whole genome shotgun (WGS) entry which is preliminary data.</text>
</comment>
<dbReference type="InterPro" id="IPR010064">
    <property type="entry name" value="HK97-gp10_tail"/>
</dbReference>
<gene>
    <name evidence="2" type="ORF">ACFQ41_04990</name>
</gene>
<dbReference type="Proteomes" id="UP001597199">
    <property type="component" value="Unassembled WGS sequence"/>
</dbReference>
<feature type="coiled-coil region" evidence="1">
    <location>
        <begin position="8"/>
        <end position="35"/>
    </location>
</feature>
<keyword evidence="1" id="KW-0175">Coiled coil</keyword>
<evidence type="ECO:0000313" key="2">
    <source>
        <dbReference type="EMBL" id="MFD1398655.1"/>
    </source>
</evidence>
<evidence type="ECO:0000256" key="1">
    <source>
        <dbReference type="SAM" id="Coils"/>
    </source>
</evidence>
<organism evidence="2 3">
    <name type="scientific">Lacticaseibacillus suilingensis</name>
    <dbReference type="NCBI Taxonomy" id="2799577"/>
    <lineage>
        <taxon>Bacteria</taxon>
        <taxon>Bacillati</taxon>
        <taxon>Bacillota</taxon>
        <taxon>Bacilli</taxon>
        <taxon>Lactobacillales</taxon>
        <taxon>Lactobacillaceae</taxon>
        <taxon>Lacticaseibacillus</taxon>
    </lineage>
</organism>
<dbReference type="RefSeq" id="WP_204119783.1">
    <property type="nucleotide sequence ID" value="NZ_BOLV01000028.1"/>
</dbReference>